<dbReference type="Proteomes" id="UP001529338">
    <property type="component" value="Unassembled WGS sequence"/>
</dbReference>
<gene>
    <name evidence="1" type="ORF">QRT04_05055</name>
</gene>
<keyword evidence="2" id="KW-1185">Reference proteome</keyword>
<accession>A0ABT7SFJ5</accession>
<comment type="caution">
    <text evidence="1">The sequence shown here is derived from an EMBL/GenBank/DDBJ whole genome shotgun (WGS) entry which is preliminary data.</text>
</comment>
<protein>
    <recommendedName>
        <fullName evidence="3">Lipoprotein</fullName>
    </recommendedName>
</protein>
<evidence type="ECO:0008006" key="3">
    <source>
        <dbReference type="Google" id="ProtNLM"/>
    </source>
</evidence>
<reference evidence="1 2" key="1">
    <citation type="submission" date="2023-06" db="EMBL/GenBank/DDBJ databases">
        <title>Cellulomonas sp. MW4 Whole genome sequence.</title>
        <authorList>
            <person name="Park S."/>
        </authorList>
    </citation>
    <scope>NUCLEOTIDE SEQUENCE [LARGE SCALE GENOMIC DNA]</scope>
    <source>
        <strain evidence="1 2">MW4</strain>
    </source>
</reference>
<evidence type="ECO:0000313" key="2">
    <source>
        <dbReference type="Proteomes" id="UP001529338"/>
    </source>
</evidence>
<dbReference type="RefSeq" id="WP_289453992.1">
    <property type="nucleotide sequence ID" value="NZ_JAUCGQ010000001.1"/>
</dbReference>
<name>A0ABT7SFJ5_9CELL</name>
<sequence length="187" mass="18548">MALLTAGAGLAGCAPRVVAVSAPSAVVADDADCRAPQVLAALGLAESAAGAEATMTAAPAHADAPPAGTVPDGFTPVAVLECTPGGALRDAQGTWTSVTATRREGDLKPLLRALGHTTAESATASDEACEPHPDAIQLWLVDVLGQAIRVATPTSRCGVPVPAVVRAVGALEATDTATYPVQLVAAR</sequence>
<evidence type="ECO:0000313" key="1">
    <source>
        <dbReference type="EMBL" id="MDM7854294.1"/>
    </source>
</evidence>
<organism evidence="1 2">
    <name type="scientific">Cellulomonas alba</name>
    <dbReference type="NCBI Taxonomy" id="3053467"/>
    <lineage>
        <taxon>Bacteria</taxon>
        <taxon>Bacillati</taxon>
        <taxon>Actinomycetota</taxon>
        <taxon>Actinomycetes</taxon>
        <taxon>Micrococcales</taxon>
        <taxon>Cellulomonadaceae</taxon>
        <taxon>Cellulomonas</taxon>
    </lineage>
</organism>
<dbReference type="EMBL" id="JAUCGQ010000001">
    <property type="protein sequence ID" value="MDM7854294.1"/>
    <property type="molecule type" value="Genomic_DNA"/>
</dbReference>
<proteinExistence type="predicted"/>